<protein>
    <submittedName>
        <fullName evidence="2">Uncharacterized protein</fullName>
    </submittedName>
</protein>
<dbReference type="EMBL" id="PKJS01000002">
    <property type="protein sequence ID" value="PKZ69732.1"/>
    <property type="molecule type" value="Genomic_DNA"/>
</dbReference>
<evidence type="ECO:0000313" key="3">
    <source>
        <dbReference type="Proteomes" id="UP000234914"/>
    </source>
</evidence>
<feature type="compositionally biased region" description="Low complexity" evidence="1">
    <location>
        <begin position="186"/>
        <end position="196"/>
    </location>
</feature>
<gene>
    <name evidence="2" type="ORF">CYJ96_02240</name>
</gene>
<accession>A0A2I1RKT5</accession>
<feature type="compositionally biased region" description="Polar residues" evidence="1">
    <location>
        <begin position="197"/>
        <end position="206"/>
    </location>
</feature>
<reference evidence="2 3" key="1">
    <citation type="submission" date="2017-12" db="EMBL/GenBank/DDBJ databases">
        <title>Phylogenetic diversity of female urinary microbiome.</title>
        <authorList>
            <person name="Thomas-White K."/>
            <person name="Wolfe A.J."/>
        </authorList>
    </citation>
    <scope>NUCLEOTIDE SEQUENCE [LARGE SCALE GENOMIC DNA]</scope>
    <source>
        <strain evidence="2 3">UMB0416</strain>
    </source>
</reference>
<dbReference type="Proteomes" id="UP000234914">
    <property type="component" value="Unassembled WGS sequence"/>
</dbReference>
<organism evidence="2 3">
    <name type="scientific">Faucicola osloensis</name>
    <name type="common">Moraxella osloensis</name>
    <dbReference type="NCBI Taxonomy" id="34062"/>
    <lineage>
        <taxon>Bacteria</taxon>
        <taxon>Pseudomonadati</taxon>
        <taxon>Pseudomonadota</taxon>
        <taxon>Gammaproteobacteria</taxon>
        <taxon>Moraxellales</taxon>
        <taxon>Moraxellaceae</taxon>
        <taxon>Faucicola</taxon>
    </lineage>
</organism>
<feature type="region of interest" description="Disordered" evidence="1">
    <location>
        <begin position="157"/>
        <end position="214"/>
    </location>
</feature>
<sequence>MAYITTNHRFIIDDKHPSDVFDEMEIFFSLYTTAIDDLQRVSVQLSVPTSFDITANKKMAESYRQFTQSLKYTMPDIHILPIKTHTPQTADDDDIASQADNSVILLIQRLDGYALDDEDENPSLYRSVLGRLIPRFAEEKSEVGFYPERAPITLPEPIGQPAPSAPIARPLPPQYPTQPVSPQPQPAQAYQTPVQQVTMPNQQSAIPPSNPNPVPAVAPMQPPLVNTEPAPHKPQPTRVQAPIQTPTAAPKPMVTVLPNIQTSAKPYQDLLTDAIMTAAKQWVDKSQVITQITLKSNDGLTTAMVEQLFSSFNHAHESTHTPHDAIDLVSYGYEVLKPKLATIGVTLSDEAQFGLKAKVPATPTDIARLQKGEVFSNEIKLGVKFLTQAQPDSNHHIAASPPFSTASTVPRQAQSKLPQLNQNLQQIVLTIKSVDGLGECQQKVREFPIVFASREAQIAHALRLFAANDLKPASGVYFAIVESQGQLLIDEIDPNINITRNGQPINRHDVLLPNDVLSINQAITVQLLLTQ</sequence>
<dbReference type="RefSeq" id="WP_101963764.1">
    <property type="nucleotide sequence ID" value="NZ_PKJS01000002.1"/>
</dbReference>
<feature type="compositionally biased region" description="Pro residues" evidence="1">
    <location>
        <begin position="158"/>
        <end position="185"/>
    </location>
</feature>
<evidence type="ECO:0000256" key="1">
    <source>
        <dbReference type="SAM" id="MobiDB-lite"/>
    </source>
</evidence>
<proteinExistence type="predicted"/>
<evidence type="ECO:0000313" key="2">
    <source>
        <dbReference type="EMBL" id="PKZ69732.1"/>
    </source>
</evidence>
<comment type="caution">
    <text evidence="2">The sequence shown here is derived from an EMBL/GenBank/DDBJ whole genome shotgun (WGS) entry which is preliminary data.</text>
</comment>
<dbReference type="AlphaFoldDB" id="A0A2I1RKT5"/>
<name>A0A2I1RKT5_FAUOS</name>